<dbReference type="InterPro" id="IPR046780">
    <property type="entry name" value="aBig_2"/>
</dbReference>
<dbReference type="Pfam" id="PF20578">
    <property type="entry name" value="aBig_2"/>
    <property type="match status" value="1"/>
</dbReference>
<evidence type="ECO:0000256" key="2">
    <source>
        <dbReference type="ARBA" id="ARBA00007186"/>
    </source>
</evidence>
<dbReference type="PROSITE" id="PS51766">
    <property type="entry name" value="DOCKERIN"/>
    <property type="match status" value="1"/>
</dbReference>
<dbReference type="Pfam" id="PF06964">
    <property type="entry name" value="Alpha-L-AF_C"/>
    <property type="match status" value="1"/>
</dbReference>
<dbReference type="Pfam" id="PF04616">
    <property type="entry name" value="Glyco_hydro_43"/>
    <property type="match status" value="1"/>
</dbReference>
<reference evidence="10 11" key="1">
    <citation type="submission" date="2019-10" db="EMBL/GenBank/DDBJ databases">
        <title>Description of Paenibacillus pedi sp. nov.</title>
        <authorList>
            <person name="Carlier A."/>
            <person name="Qi S."/>
        </authorList>
    </citation>
    <scope>NUCLEOTIDE SEQUENCE [LARGE SCALE GENOMIC DNA]</scope>
    <source>
        <strain evidence="10 11">LMG 31457</strain>
    </source>
</reference>
<feature type="domain" description="Dockerin" evidence="9">
    <location>
        <begin position="2209"/>
        <end position="2273"/>
    </location>
</feature>
<keyword evidence="7" id="KW-0325">Glycoprotein</keyword>
<dbReference type="SUPFAM" id="SSF49899">
    <property type="entry name" value="Concanavalin A-like lectins/glucanases"/>
    <property type="match status" value="2"/>
</dbReference>
<dbReference type="Proteomes" id="UP000618579">
    <property type="component" value="Unassembled WGS sequence"/>
</dbReference>
<protein>
    <recommendedName>
        <fullName evidence="4">non-reducing end alpha-L-arabinofuranosidase</fullName>
        <ecNumber evidence="4">3.2.1.55</ecNumber>
    </recommendedName>
</protein>
<dbReference type="InterPro" id="IPR008965">
    <property type="entry name" value="CBM2/CBM3_carb-bd_dom_sf"/>
</dbReference>
<dbReference type="SUPFAM" id="SSF49384">
    <property type="entry name" value="Carbohydrate-binding domain"/>
    <property type="match status" value="1"/>
</dbReference>
<dbReference type="PROSITE" id="PS00018">
    <property type="entry name" value="EF_HAND_1"/>
    <property type="match status" value="1"/>
</dbReference>
<dbReference type="Pfam" id="PF00963">
    <property type="entry name" value="Cohesin"/>
    <property type="match status" value="1"/>
</dbReference>
<evidence type="ECO:0000256" key="8">
    <source>
        <dbReference type="ARBA" id="ARBA00023295"/>
    </source>
</evidence>
<dbReference type="Gene3D" id="3.20.20.80">
    <property type="entry name" value="Glycosidases"/>
    <property type="match status" value="1"/>
</dbReference>
<dbReference type="Pfam" id="PF07554">
    <property type="entry name" value="FIVAR"/>
    <property type="match status" value="1"/>
</dbReference>
<dbReference type="CDD" id="cd08547">
    <property type="entry name" value="Type_II_cohesin"/>
    <property type="match status" value="1"/>
</dbReference>
<evidence type="ECO:0000256" key="7">
    <source>
        <dbReference type="ARBA" id="ARBA00023180"/>
    </source>
</evidence>
<organism evidence="10 11">
    <name type="scientific">Paenibacillus planticolens</name>
    <dbReference type="NCBI Taxonomy" id="2654976"/>
    <lineage>
        <taxon>Bacteria</taxon>
        <taxon>Bacillati</taxon>
        <taxon>Bacillota</taxon>
        <taxon>Bacilli</taxon>
        <taxon>Bacillales</taxon>
        <taxon>Paenibacillaceae</taxon>
        <taxon>Paenibacillus</taxon>
    </lineage>
</organism>
<evidence type="ECO:0000259" key="9">
    <source>
        <dbReference type="PROSITE" id="PS51766"/>
    </source>
</evidence>
<keyword evidence="6" id="KW-0378">Hydrolase</keyword>
<dbReference type="SUPFAM" id="SSF51445">
    <property type="entry name" value="(Trans)glycosidases"/>
    <property type="match status" value="1"/>
</dbReference>
<gene>
    <name evidence="10" type="ORF">GC097_27650</name>
</gene>
<comment type="similarity">
    <text evidence="2">Belongs to the glycosyl hydrolase 51 family.</text>
</comment>
<evidence type="ECO:0000256" key="6">
    <source>
        <dbReference type="ARBA" id="ARBA00022801"/>
    </source>
</evidence>
<dbReference type="Pfam" id="PF22848">
    <property type="entry name" value="ASD1_dom"/>
    <property type="match status" value="1"/>
</dbReference>
<keyword evidence="8" id="KW-0326">Glycosidase</keyword>
<comment type="catalytic activity">
    <reaction evidence="1">
        <text>Hydrolysis of terminal non-reducing alpha-L-arabinofuranoside residues in alpha-L-arabinosides.</text>
        <dbReference type="EC" id="3.2.1.55"/>
    </reaction>
</comment>
<dbReference type="Gene3D" id="2.60.120.200">
    <property type="match status" value="1"/>
</dbReference>
<evidence type="ECO:0000256" key="5">
    <source>
        <dbReference type="ARBA" id="ARBA00022729"/>
    </source>
</evidence>
<dbReference type="Gene3D" id="2.115.10.20">
    <property type="entry name" value="Glycosyl hydrolase domain, family 43"/>
    <property type="match status" value="2"/>
</dbReference>
<dbReference type="InterPro" id="IPR051563">
    <property type="entry name" value="Glycosyl_Hydrolase_51"/>
</dbReference>
<dbReference type="PANTHER" id="PTHR31776:SF0">
    <property type="entry name" value="ALPHA-L-ARABINOFURANOSIDASE 1"/>
    <property type="match status" value="1"/>
</dbReference>
<dbReference type="Pfam" id="PF06439">
    <property type="entry name" value="3keto-disac_hyd"/>
    <property type="match status" value="1"/>
</dbReference>
<dbReference type="EC" id="3.2.1.55" evidence="4"/>
<dbReference type="InterPro" id="IPR018247">
    <property type="entry name" value="EF_Hand_1_Ca_BS"/>
</dbReference>
<dbReference type="CDD" id="cd14254">
    <property type="entry name" value="Dockerin_II"/>
    <property type="match status" value="1"/>
</dbReference>
<comment type="similarity">
    <text evidence="3">Belongs to the glycosyl hydrolase 43 family.</text>
</comment>
<keyword evidence="5" id="KW-0732">Signal</keyword>
<evidence type="ECO:0000313" key="11">
    <source>
        <dbReference type="Proteomes" id="UP000618579"/>
    </source>
</evidence>
<dbReference type="Pfam" id="PF07532">
    <property type="entry name" value="Big_4"/>
    <property type="match status" value="2"/>
</dbReference>
<dbReference type="InterPro" id="IPR002105">
    <property type="entry name" value="Dockerin_1_rpt"/>
</dbReference>
<dbReference type="Pfam" id="PF13385">
    <property type="entry name" value="Laminin_G_3"/>
    <property type="match status" value="1"/>
</dbReference>
<comment type="caution">
    <text evidence="10">The sequence shown here is derived from an EMBL/GenBank/DDBJ whole genome shotgun (WGS) entry which is preliminary data.</text>
</comment>
<sequence>MLLRVRKIVSLVTLIALLFSMFVGFPTVDKAAEGATAAPITSIRPVFVSTIAGTAPVLPKAVTAVHSDATTSQEAVVWAGINPSNYAAAGKFQVEGTVEGTTAKAAATVTVLQDASKNMKVWYKFEEGTGTKVADSSGNGNDGIMNANATDANRWTSANKMQGSYAANFNGGAGSSTTANYVKMPNGILQGVNEMTFAVWVRNTNTAAWQRVFDLGNDNTHYMFYTLNSGSDSRLGIKLNTGAEQTVSGPQYNTNNVWRHIVVTYKNSTASVYVNGVKVGSGSVTTKPSDLETLMGGTIGNFLGKSQFSADSYFYGQMDDFRMYTSALDDNTISNLYAETSTDDAGAVALAKNALTIADASNIVSDITLQNFLYGANISWVSNNPAYVSDAGVVTRPAKGEPTANVTLTATITKNGVTDTKEINVSVLPVGVSINNIEIDVNGKGVDINPTTWGVFFEDINYALDGGLYAELVQNRSFEMVKVSGSRSSSSTATATTTPAYTYAWNPVQKGGGVGTMTTSTEKALHVNNPNFLRLSVTNAGDGVGVYNTGYSSTTGTQVPSMTLVQGDKYNFSLYVRSSDYKGPVEVSLTSDDGSTVYASSQLTGITSDWQKLSGVLEPGLSTNTGRLQVLVKGTGTVDLDMVSLMPQKTWMNRPNGARYDLAKQIADLHPKYFRFPGGCAVQGISTTDSYRWKESVGPVEERKNNMNFWFDSTRSYYNQSLGFGFYEFFQFAEDIGAAPIPAINVGMSWGTKTIVPVDQMGPFIQDAVDLADFANSTDMNNKWAKLRADMGHPAPFNLRYMEIGNEDSGTNYYTRYAMVADALRKSHPEIKLIIGGGITMGDNYNLTTWQNLQQKTVFSGLKTDADLVDEHYYTSNANLYANVTRYDNYDRSAQKVFIGEYASNSTSSYLQDALAEAAYMTHIEENGDIVELASYAPLLAKQNYTQWTPDLMYFNNQMVYGTANYYVQKMFFRNTGNVTLPTEIIKAGQQSYKIKGAIGLGGNSTAAQFKNVIVQDNTTQKELFRDDFSGSNSKWTATAGTWSMSDGTYAQTSTTINNALSYAGSTNMSDYTVTFQAKKTAGSSGITLYAGVQDANNYYRWNIGSSTRGAFEKSVNGTVTALTTLPDYAKLPSLTTGQWYNFKMVVSGNRIKCYADDKLIFDIVDRPWKKSSSVYTVTSKDTSTGDIYVKVVNPQSTPQMLTVNLNGADYINPVGLKTVLTGAATAVNSYANPYNVYPVTTKMTNLSASNEMTFDPYSLTVLKFRTAAGNEPDLQTVTVAANKAYAKAGDTVRLNITDSQLSDKRSADLSTAAITYGTDHPEIITFDLDGKAAIGQSGKAKAVKLWANVSLNGVTVKSNEEIVSLDSDPTDVGLYVMAYSKTLGTTGSNNNYMSFYDDSLHLAYSADGVKWTALNDNKGMLFYKVATTSTSTTAYNNAAAKQFRDPFIFQKGDGTYVLLATTVRNTGAVSDVTINYWDSTDLLNWNNQKLITVSSGSVFPLKPQLKYNAANDNYVIMWSDASNKNYYNTIDKTFTTVSTAAPYSGTDYPAAVPTGVSVSNPPDGALVGSVVTVSQRTLDNVISQLGTPTIPLGTDQDGITITTSAGQAPVLPSTTHVQYSDGTSIQKSINWDTIDANSYSKEGTFTATGLVEGAPNYMNPINKNGADPDIFKGPDGYYYYTSSYMDYSHNGSKDYQYDRVAIRRAATIEGLSTAAERTVFLRKPSGDASYHIWAPEIHYMKFPGETEGKWVIYFAGGKVSSNFDLRVYEIECDSQDPMTGNWSDITKVTISGEIFDLDATVFQHNNEWYMAWAHKPGSNSLINIAKMTSRTTLDSQQVTIAFPEYTWERRADRVLEGPTVMKKNGKIFMGYAAGSTDSTYSIGLLTAVDSPNTDLLDPASWKKTPYPLMIGSQENQQFGPGHATFTEAEDGKTAILSYHARPNQGYSGVSGYSPLYDATRYARVAVIYWHKDGTPYFGIPPKDGYLPGAGVTATVKVTPSKSADKSALQNKMDEAQGLTQSHYTPATWAALQNALSSALTVMNNANATQAEVDAEAANLQTAISGLQLVKKDLKVSISVPDNVYAGQDFDLTYGLTNVNDSIYAQDLTFMYDPEKVTYISSEALSKGVNIVSEKGIQEKGIRLLVASLGDDNAVKGDGGLIKLHFKAKPVIATTETVISLSNAVVSNGHGVETQLEDTSQRVHITYVDTRIPGDVDGSGKVSIGDLAIVAKYYGKTSADEDWALAKSADVNHDGVIDISDLAIVARLILQIQ</sequence>
<evidence type="ECO:0000256" key="4">
    <source>
        <dbReference type="ARBA" id="ARBA00012670"/>
    </source>
</evidence>
<evidence type="ECO:0000313" key="10">
    <source>
        <dbReference type="EMBL" id="NOV03789.1"/>
    </source>
</evidence>
<accession>A0ABX1ZUR5</accession>
<dbReference type="SMART" id="SM00813">
    <property type="entry name" value="Alpha-L-AF_C"/>
    <property type="match status" value="1"/>
</dbReference>
<proteinExistence type="inferred from homology"/>
<dbReference type="InterPro" id="IPR010720">
    <property type="entry name" value="Alpha-L-AF_C"/>
</dbReference>
<dbReference type="InterPro" id="IPR036439">
    <property type="entry name" value="Dockerin_dom_sf"/>
</dbReference>
<dbReference type="SUPFAM" id="SSF63446">
    <property type="entry name" value="Type I dockerin domain"/>
    <property type="match status" value="1"/>
</dbReference>
<dbReference type="InterPro" id="IPR010496">
    <property type="entry name" value="AL/BT2_dom"/>
</dbReference>
<dbReference type="SUPFAM" id="SSF75005">
    <property type="entry name" value="Arabinanase/levansucrase/invertase"/>
    <property type="match status" value="2"/>
</dbReference>
<dbReference type="Gene3D" id="1.20.1270.90">
    <property type="entry name" value="AF1782-like"/>
    <property type="match status" value="1"/>
</dbReference>
<dbReference type="InterPro" id="IPR023296">
    <property type="entry name" value="Glyco_hydro_beta-prop_sf"/>
</dbReference>
<dbReference type="InterPro" id="IPR055235">
    <property type="entry name" value="ASD1_cat"/>
</dbReference>
<dbReference type="InterPro" id="IPR008979">
    <property type="entry name" value="Galactose-bd-like_sf"/>
</dbReference>
<dbReference type="InterPro" id="IPR016134">
    <property type="entry name" value="Dockerin_dom"/>
</dbReference>
<dbReference type="InterPro" id="IPR011081">
    <property type="entry name" value="Big_4"/>
</dbReference>
<dbReference type="InterPro" id="IPR017853">
    <property type="entry name" value="GH"/>
</dbReference>
<dbReference type="Gene3D" id="2.60.120.560">
    <property type="entry name" value="Exo-inulinase, domain 1"/>
    <property type="match status" value="1"/>
</dbReference>
<dbReference type="InterPro" id="IPR002102">
    <property type="entry name" value="Cohesin_dom"/>
</dbReference>
<evidence type="ECO:0000256" key="1">
    <source>
        <dbReference type="ARBA" id="ARBA00001462"/>
    </source>
</evidence>
<dbReference type="PANTHER" id="PTHR31776">
    <property type="entry name" value="ALPHA-L-ARABINOFURANOSIDASE 1"/>
    <property type="match status" value="1"/>
</dbReference>
<dbReference type="SUPFAM" id="SSF49785">
    <property type="entry name" value="Galactose-binding domain-like"/>
    <property type="match status" value="1"/>
</dbReference>
<dbReference type="Gene3D" id="1.10.1330.10">
    <property type="entry name" value="Dockerin domain"/>
    <property type="match status" value="1"/>
</dbReference>
<dbReference type="InterPro" id="IPR013320">
    <property type="entry name" value="ConA-like_dom_sf"/>
</dbReference>
<name>A0ABX1ZUR5_9BACL</name>
<dbReference type="Pfam" id="PF00404">
    <property type="entry name" value="Dockerin_1"/>
    <property type="match status" value="1"/>
</dbReference>
<evidence type="ECO:0000256" key="3">
    <source>
        <dbReference type="ARBA" id="ARBA00009865"/>
    </source>
</evidence>
<dbReference type="EMBL" id="WHNZ01000064">
    <property type="protein sequence ID" value="NOV03789.1"/>
    <property type="molecule type" value="Genomic_DNA"/>
</dbReference>
<dbReference type="SUPFAM" id="SSF51011">
    <property type="entry name" value="Glycosyl hydrolase domain"/>
    <property type="match status" value="1"/>
</dbReference>
<keyword evidence="11" id="KW-1185">Reference proteome</keyword>
<dbReference type="InterPro" id="IPR006710">
    <property type="entry name" value="Glyco_hydro_43"/>
</dbReference>
<dbReference type="Gene3D" id="2.60.40.680">
    <property type="match status" value="1"/>
</dbReference>